<dbReference type="InterPro" id="IPR027417">
    <property type="entry name" value="P-loop_NTPase"/>
</dbReference>
<evidence type="ECO:0000256" key="2">
    <source>
        <dbReference type="ARBA" id="ARBA00022741"/>
    </source>
</evidence>
<dbReference type="GO" id="GO:0000160">
    <property type="term" value="P:phosphorelay signal transduction system"/>
    <property type="evidence" value="ECO:0007669"/>
    <property type="project" value="InterPro"/>
</dbReference>
<keyword evidence="8" id="KW-1185">Reference proteome</keyword>
<dbReference type="EMBL" id="CP030032">
    <property type="protein sequence ID" value="AWV88279.1"/>
    <property type="molecule type" value="Genomic_DNA"/>
</dbReference>
<keyword evidence="4" id="KW-0805">Transcription regulation</keyword>
<evidence type="ECO:0000256" key="5">
    <source>
        <dbReference type="ARBA" id="ARBA00023125"/>
    </source>
</evidence>
<dbReference type="GO" id="GO:0006355">
    <property type="term" value="P:regulation of DNA-templated transcription"/>
    <property type="evidence" value="ECO:0007669"/>
    <property type="project" value="InterPro"/>
</dbReference>
<dbReference type="PROSITE" id="PS00676">
    <property type="entry name" value="SIGMA54_INTERACT_2"/>
    <property type="match status" value="1"/>
</dbReference>
<dbReference type="AlphaFoldDB" id="A0A2Z4FH95"/>
<dbReference type="InterPro" id="IPR058031">
    <property type="entry name" value="AAA_lid_NorR"/>
</dbReference>
<organism evidence="7 8">
    <name type="scientific">Bradymonas sediminis</name>
    <dbReference type="NCBI Taxonomy" id="1548548"/>
    <lineage>
        <taxon>Bacteria</taxon>
        <taxon>Deltaproteobacteria</taxon>
        <taxon>Bradymonadales</taxon>
        <taxon>Bradymonadaceae</taxon>
        <taxon>Bradymonas</taxon>
    </lineage>
</organism>
<keyword evidence="6" id="KW-0804">Transcription</keyword>
<evidence type="ECO:0000256" key="6">
    <source>
        <dbReference type="ARBA" id="ARBA00023163"/>
    </source>
</evidence>
<evidence type="ECO:0000313" key="7">
    <source>
        <dbReference type="EMBL" id="AWV88279.1"/>
    </source>
</evidence>
<dbReference type="Gene3D" id="3.40.50.2300">
    <property type="match status" value="1"/>
</dbReference>
<dbReference type="InterPro" id="IPR009057">
    <property type="entry name" value="Homeodomain-like_sf"/>
</dbReference>
<dbReference type="InterPro" id="IPR003593">
    <property type="entry name" value="AAA+_ATPase"/>
</dbReference>
<evidence type="ECO:0000313" key="8">
    <source>
        <dbReference type="Proteomes" id="UP000249799"/>
    </source>
</evidence>
<dbReference type="Pfam" id="PF00072">
    <property type="entry name" value="Response_reg"/>
    <property type="match status" value="1"/>
</dbReference>
<dbReference type="InterPro" id="IPR025943">
    <property type="entry name" value="Sigma_54_int_dom_ATP-bd_2"/>
</dbReference>
<evidence type="ECO:0000256" key="4">
    <source>
        <dbReference type="ARBA" id="ARBA00023015"/>
    </source>
</evidence>
<dbReference type="Pfam" id="PF00158">
    <property type="entry name" value="Sigma54_activat"/>
    <property type="match status" value="1"/>
</dbReference>
<dbReference type="RefSeq" id="WP_111331885.1">
    <property type="nucleotide sequence ID" value="NZ_CP030032.1"/>
</dbReference>
<dbReference type="Gene3D" id="1.10.8.60">
    <property type="match status" value="1"/>
</dbReference>
<dbReference type="Pfam" id="PF02954">
    <property type="entry name" value="HTH_8"/>
    <property type="match status" value="1"/>
</dbReference>
<dbReference type="SUPFAM" id="SSF46689">
    <property type="entry name" value="Homeodomain-like"/>
    <property type="match status" value="1"/>
</dbReference>
<name>A0A2Z4FH95_9DELT</name>
<dbReference type="OrthoDB" id="9814761at2"/>
<dbReference type="PROSITE" id="PS00688">
    <property type="entry name" value="SIGMA54_INTERACT_3"/>
    <property type="match status" value="1"/>
</dbReference>
<keyword evidence="5" id="KW-0238">DNA-binding</keyword>
<dbReference type="SUPFAM" id="SSF52172">
    <property type="entry name" value="CheY-like"/>
    <property type="match status" value="1"/>
</dbReference>
<sequence>MEKLRILIVDDEENIRHMLSILLRKEGYEVSAVGDGEEALKSLLAQQWDLALCDVRMPKMGGLELIDAVVERDISTTVIAMSAFGNREMAVEALKRGAYDYIDKPFKRDEILLTLAKAEERLQLKRENASLRGGEADGVFQGLVGSSEPMRALFETLSKVARYKSTVLITGESGTGKELAARAVHTLSPRAQKPWVAVNCGAIPENLLESELFGHVRGAFTDATHDKLGLFEQAHEGTLFLDEIGEMPPSLQVKLLRVLQEGEVRRVGGTRNIPVDVRVVAATLHDLGERVEEGHFREDLYYRLNVINVTLPPLRERAEDIGELVRYFVDKQNKRLGTAINGVSAEAMKIILDYAWPGNVRELQNCIERGVVLANGPKIDASVLPQRILEGNDELQQLFDSDELSIKKMSADLERILIRRALEKTGGNRTHAAKLLEISHRTLLYKIKDYDLETVGVE</sequence>
<keyword evidence="2" id="KW-0547">Nucleotide-binding</keyword>
<protein>
    <submittedName>
        <fullName evidence="7">Sigma-54-dependent Fis family transcriptional regulator</fullName>
    </submittedName>
</protein>
<dbReference type="Gene3D" id="1.10.10.60">
    <property type="entry name" value="Homeodomain-like"/>
    <property type="match status" value="1"/>
</dbReference>
<dbReference type="SMART" id="SM00448">
    <property type="entry name" value="REC"/>
    <property type="match status" value="1"/>
</dbReference>
<dbReference type="SUPFAM" id="SSF52540">
    <property type="entry name" value="P-loop containing nucleoside triphosphate hydrolases"/>
    <property type="match status" value="1"/>
</dbReference>
<dbReference type="FunFam" id="3.40.50.2300:FF:000018">
    <property type="entry name" value="DNA-binding transcriptional regulator NtrC"/>
    <property type="match status" value="1"/>
</dbReference>
<dbReference type="Pfam" id="PF25601">
    <property type="entry name" value="AAA_lid_14"/>
    <property type="match status" value="1"/>
</dbReference>
<dbReference type="InterPro" id="IPR002197">
    <property type="entry name" value="HTH_Fis"/>
</dbReference>
<evidence type="ECO:0000256" key="1">
    <source>
        <dbReference type="ARBA" id="ARBA00022553"/>
    </source>
</evidence>
<accession>A0A2Z4FH95</accession>
<dbReference type="PANTHER" id="PTHR32071:SF113">
    <property type="entry name" value="ALGINATE BIOSYNTHESIS TRANSCRIPTIONAL REGULATORY PROTEIN ALGB"/>
    <property type="match status" value="1"/>
</dbReference>
<dbReference type="CDD" id="cd00009">
    <property type="entry name" value="AAA"/>
    <property type="match status" value="1"/>
</dbReference>
<gene>
    <name evidence="7" type="ORF">DN745_02560</name>
</gene>
<dbReference type="InterPro" id="IPR025944">
    <property type="entry name" value="Sigma_54_int_dom_CS"/>
</dbReference>
<dbReference type="InterPro" id="IPR001789">
    <property type="entry name" value="Sig_transdc_resp-reg_receiver"/>
</dbReference>
<dbReference type="FunFam" id="3.40.50.300:FF:000006">
    <property type="entry name" value="DNA-binding transcriptional regulator NtrC"/>
    <property type="match status" value="1"/>
</dbReference>
<dbReference type="SMART" id="SM00382">
    <property type="entry name" value="AAA"/>
    <property type="match status" value="1"/>
</dbReference>
<dbReference type="Proteomes" id="UP000249799">
    <property type="component" value="Chromosome"/>
</dbReference>
<dbReference type="PRINTS" id="PR01590">
    <property type="entry name" value="HTHFIS"/>
</dbReference>
<proteinExistence type="predicted"/>
<dbReference type="PROSITE" id="PS50110">
    <property type="entry name" value="RESPONSE_REGULATORY"/>
    <property type="match status" value="1"/>
</dbReference>
<evidence type="ECO:0000256" key="3">
    <source>
        <dbReference type="ARBA" id="ARBA00022840"/>
    </source>
</evidence>
<dbReference type="PANTHER" id="PTHR32071">
    <property type="entry name" value="TRANSCRIPTIONAL REGULATORY PROTEIN"/>
    <property type="match status" value="1"/>
</dbReference>
<keyword evidence="1" id="KW-0597">Phosphoprotein</keyword>
<keyword evidence="3" id="KW-0067">ATP-binding</keyword>
<dbReference type="PROSITE" id="PS50045">
    <property type="entry name" value="SIGMA54_INTERACT_4"/>
    <property type="match status" value="1"/>
</dbReference>
<dbReference type="InterPro" id="IPR002078">
    <property type="entry name" value="Sigma_54_int"/>
</dbReference>
<dbReference type="InterPro" id="IPR011006">
    <property type="entry name" value="CheY-like_superfamily"/>
</dbReference>
<reference evidence="7 8" key="1">
    <citation type="submission" date="2018-06" db="EMBL/GenBank/DDBJ databases">
        <title>Lujinxingia sediminis gen. nov. sp. nov., a new facultative anaerobic member of the class Deltaproteobacteria, and proposal of Lujinxingaceae fam. nov.</title>
        <authorList>
            <person name="Guo L.-Y."/>
            <person name="Li C.-M."/>
            <person name="Wang S."/>
            <person name="Du Z.-J."/>
        </authorList>
    </citation>
    <scope>NUCLEOTIDE SEQUENCE [LARGE SCALE GENOMIC DNA]</scope>
    <source>
        <strain evidence="7 8">FA350</strain>
    </source>
</reference>
<dbReference type="Gene3D" id="3.40.50.300">
    <property type="entry name" value="P-loop containing nucleotide triphosphate hydrolases"/>
    <property type="match status" value="1"/>
</dbReference>
<dbReference type="GO" id="GO:0043565">
    <property type="term" value="F:sequence-specific DNA binding"/>
    <property type="evidence" value="ECO:0007669"/>
    <property type="project" value="InterPro"/>
</dbReference>
<dbReference type="GO" id="GO:0005524">
    <property type="term" value="F:ATP binding"/>
    <property type="evidence" value="ECO:0007669"/>
    <property type="project" value="UniProtKB-KW"/>
</dbReference>
<dbReference type="KEGG" id="bsed:DN745_02560"/>